<dbReference type="Pfam" id="PF03631">
    <property type="entry name" value="Virul_fac_BrkB"/>
    <property type="match status" value="1"/>
</dbReference>
<feature type="transmembrane region" description="Helical" evidence="7">
    <location>
        <begin position="68"/>
        <end position="98"/>
    </location>
</feature>
<reference evidence="8 9" key="1">
    <citation type="submission" date="2020-07" db="EMBL/GenBank/DDBJ databases">
        <title>Sequencing the genomes of 1000 actinobacteria strains.</title>
        <authorList>
            <person name="Klenk H.-P."/>
        </authorList>
    </citation>
    <scope>NUCLEOTIDE SEQUENCE [LARGE SCALE GENOMIC DNA]</scope>
    <source>
        <strain evidence="8 9">DSM 27576</strain>
    </source>
</reference>
<sequence>MAHTQTPADLPSPGPSSEEAAEDSLRARWEASLRERFDEPIERATELTRQTLGWFPIRVWRHFLQHNGFLLAAGVSYQSLFTIFAVIYLAFAIAGLWLGGSPTSIEWLIDLINRYIPDLISENGLATPDQVSAIATESGSTLLATGGIALVVAIWTSIGFVTYARRAVRDTFGLAYDNRSYLLLKARDLFAALVFGVALIVGAVLANFATWALRTVVSLVGLDTAALWTEIGVRGVSLIVAFIINAAALAALFRFLTGTSLRWRRIWPGSLMGGGAIVVLQIGAGLLLSYSPSNPLLATFAIFVGFLLWFRLNGVVILVAGAWIAVSTTDRDLPLVEESELERERREHEALTIAAEVRVRTARAAYERSRWWQRLRAERDLRKALLEQDELQDSPPPPRKTRFLD</sequence>
<keyword evidence="9" id="KW-1185">Reference proteome</keyword>
<comment type="caution">
    <text evidence="8">The sequence shown here is derived from an EMBL/GenBank/DDBJ whole genome shotgun (WGS) entry which is preliminary data.</text>
</comment>
<feature type="transmembrane region" description="Helical" evidence="7">
    <location>
        <begin position="296"/>
        <end position="326"/>
    </location>
</feature>
<feature type="region of interest" description="Disordered" evidence="6">
    <location>
        <begin position="1"/>
        <end position="24"/>
    </location>
</feature>
<dbReference type="Proteomes" id="UP000526083">
    <property type="component" value="Unassembled WGS sequence"/>
</dbReference>
<evidence type="ECO:0000256" key="6">
    <source>
        <dbReference type="SAM" id="MobiDB-lite"/>
    </source>
</evidence>
<dbReference type="GO" id="GO:0005886">
    <property type="term" value="C:plasma membrane"/>
    <property type="evidence" value="ECO:0007669"/>
    <property type="project" value="UniProtKB-SubCell"/>
</dbReference>
<feature type="transmembrane region" description="Helical" evidence="7">
    <location>
        <begin position="269"/>
        <end position="290"/>
    </location>
</feature>
<proteinExistence type="predicted"/>
<evidence type="ECO:0000313" key="9">
    <source>
        <dbReference type="Proteomes" id="UP000526083"/>
    </source>
</evidence>
<name>A0A7W3JR55_9MICO</name>
<keyword evidence="5 7" id="KW-0472">Membrane</keyword>
<feature type="transmembrane region" description="Helical" evidence="7">
    <location>
        <begin position="233"/>
        <end position="257"/>
    </location>
</feature>
<evidence type="ECO:0000313" key="8">
    <source>
        <dbReference type="EMBL" id="MBA8817461.1"/>
    </source>
</evidence>
<dbReference type="AlphaFoldDB" id="A0A7W3JR55"/>
<dbReference type="EMBL" id="JACGWY010000007">
    <property type="protein sequence ID" value="MBA8817461.1"/>
    <property type="molecule type" value="Genomic_DNA"/>
</dbReference>
<keyword evidence="2" id="KW-1003">Cell membrane</keyword>
<evidence type="ECO:0000256" key="1">
    <source>
        <dbReference type="ARBA" id="ARBA00004651"/>
    </source>
</evidence>
<keyword evidence="3 7" id="KW-0812">Transmembrane</keyword>
<evidence type="ECO:0000256" key="2">
    <source>
        <dbReference type="ARBA" id="ARBA00022475"/>
    </source>
</evidence>
<gene>
    <name evidence="8" type="ORF">FHX48_002566</name>
</gene>
<dbReference type="PANTHER" id="PTHR30213:SF1">
    <property type="entry name" value="INNER MEMBRANE PROTEIN YHJD"/>
    <property type="match status" value="1"/>
</dbReference>
<evidence type="ECO:0000256" key="3">
    <source>
        <dbReference type="ARBA" id="ARBA00022692"/>
    </source>
</evidence>
<evidence type="ECO:0000256" key="7">
    <source>
        <dbReference type="SAM" id="Phobius"/>
    </source>
</evidence>
<feature type="transmembrane region" description="Helical" evidence="7">
    <location>
        <begin position="142"/>
        <end position="164"/>
    </location>
</feature>
<evidence type="ECO:0000256" key="5">
    <source>
        <dbReference type="ARBA" id="ARBA00023136"/>
    </source>
</evidence>
<evidence type="ECO:0000256" key="4">
    <source>
        <dbReference type="ARBA" id="ARBA00022989"/>
    </source>
</evidence>
<protein>
    <submittedName>
        <fullName evidence="8">Membrane protein</fullName>
    </submittedName>
</protein>
<organism evidence="8 9">
    <name type="scientific">Microbacterium halimionae</name>
    <dbReference type="NCBI Taxonomy" id="1526413"/>
    <lineage>
        <taxon>Bacteria</taxon>
        <taxon>Bacillati</taxon>
        <taxon>Actinomycetota</taxon>
        <taxon>Actinomycetes</taxon>
        <taxon>Micrococcales</taxon>
        <taxon>Microbacteriaceae</taxon>
        <taxon>Microbacterium</taxon>
    </lineage>
</organism>
<feature type="transmembrane region" description="Helical" evidence="7">
    <location>
        <begin position="189"/>
        <end position="213"/>
    </location>
</feature>
<dbReference type="PANTHER" id="PTHR30213">
    <property type="entry name" value="INNER MEMBRANE PROTEIN YHJD"/>
    <property type="match status" value="1"/>
</dbReference>
<dbReference type="InterPro" id="IPR017039">
    <property type="entry name" value="Virul_fac_BrkB"/>
</dbReference>
<accession>A0A7W3JR55</accession>
<comment type="subcellular location">
    <subcellularLocation>
        <location evidence="1">Cell membrane</location>
        <topology evidence="1">Multi-pass membrane protein</topology>
    </subcellularLocation>
</comment>
<dbReference type="RefSeq" id="WP_310734897.1">
    <property type="nucleotide sequence ID" value="NZ_JAAOZB010000001.1"/>
</dbReference>
<keyword evidence="4 7" id="KW-1133">Transmembrane helix</keyword>